<dbReference type="PANTHER" id="PTHR35038:SF6">
    <property type="entry name" value="SURFACE LOCALIZED DECAHEME CYTOCHROME C LIPOPROTEIN"/>
    <property type="match status" value="1"/>
</dbReference>
<dbReference type="InterPro" id="IPR010176">
    <property type="entry name" value="C4xCH_C2xCH_motif_GEOSU"/>
</dbReference>
<organism evidence="6 7">
    <name type="scientific">Geotalea daltonii (strain DSM 22248 / JCM 15807 / FRC-32)</name>
    <name type="common">Geobacter daltonii</name>
    <dbReference type="NCBI Taxonomy" id="316067"/>
    <lineage>
        <taxon>Bacteria</taxon>
        <taxon>Pseudomonadati</taxon>
        <taxon>Thermodesulfobacteriota</taxon>
        <taxon>Desulfuromonadia</taxon>
        <taxon>Geobacterales</taxon>
        <taxon>Geobacteraceae</taxon>
        <taxon>Geotalea</taxon>
    </lineage>
</organism>
<dbReference type="HOGENOM" id="CLU_251159_0_0_7"/>
<dbReference type="KEGG" id="geo:Geob_3740"/>
<keyword evidence="2" id="KW-0732">Signal</keyword>
<evidence type="ECO:0000313" key="6">
    <source>
        <dbReference type="EMBL" id="ACM22078.1"/>
    </source>
</evidence>
<dbReference type="Proteomes" id="UP000007721">
    <property type="component" value="Chromosome"/>
</dbReference>
<evidence type="ECO:0000313" key="7">
    <source>
        <dbReference type="Proteomes" id="UP000007721"/>
    </source>
</evidence>
<name>B9M757_GEODF</name>
<sequence length="1453" mass="150019">MKAMTIGTKGEMTMKMIRQNLNNDHRSLNMAWCLAVAIVGLLFASVISVQAADLLHNSADTASTKWQAAGGWGVAGGKYGKFDCATCHEPDADNLKNIRKTITTPNGQNWPNGAPSVNVTFLNSTSMGYDKDGHATSSRICEICHSANQFHNFNTANNSGGLAHPTPQAVCTSCHKHNTGFKAACGGCHGNPPTAAVLGGDYGLIGKPRPSNAMPSGQVGAHATHTQTRNMVCDTCHYINNGTIKMPNLSNTIDIGFYGFGGKVTSGTYIPYSSSNRGYRIASGTANTTIASVVTNYPAANKCANVYCHGGGVKVGSTQVKAPLTGGTNTIPKWDSSSQNACGSCHGINAASPPTMGSHMKHVVPVWSAESGNCDLCHPAIDMSHVQGSLRWEMKVSDPRVGANAAYKGLWKGATGEMAPSDNYGQCTNVACHTDGKGQPPRLDATWGSSTFNADCAGCHGGNADSVAPIASDMHGQHINQLSVNGVNFGCAECHAQTVTADRTIGMPGNHLNQLVNYSGARAGKNKAACNVAYCHSDGKGGAGMVVNWAGGTPIGNCVGCHGSAIPADFASVYGEPNYASTGEGQTRANSHKKHMAGGSGSCVYCHTGTVTGTGALTGAAHLDKTIQVAPGGGESFAYPGGKTCSTISCHGSGSPNAVWGATFATECTGCHGGNAAIAPSDIKTGKHAQHINNAGVNGTNFGCAECHAQTVSGDRTISNSTLHPDKLVNYSGARAGKNAASCNTAYCHTNGKGGSGIAVNWATGPAIDNCTGCHGAAIPADFASIYGEPNYTSTGSGLDLANSHKKHVGTSGSSTCVYCHGRTVAADGKLSGADHIDRFIQVAPGGGKTFLYPGSKTCSNISCHGTGSPDAVWGAAMPFDCTGCHGGNTAAAPGDIKTGSHTQHINQAALNGVDYGCAECHAQTVAGDRSVIDQGIHGNLLVNYSGARAGKDAAACNTSYCHSDGKRSPGMVVSWTGGTPITNCVGCHGVASPAAFTSVAGEPNYANEGLGLFKANSHATHTQKLKISGVSVTGAASCEICHIDTVTTAGTAILSNANHLNGSVNVKLDTAKAGLTADYNYSTRTCSTISCHGGGSPRWGDAASAGCNACHANLSGAHAAHIGNLISAGMISFYNFTANRSTGTFYRYGCGNCHPAADDTTHRNNVVEIILRKDKPGASHLVSLNNLITTDTGGFTKTAADNFTCETVYCHSNGRTTGTAEVLVAGDYRQTPNWYGTFTGNRCAMCHDNPPRYAGQSHYVAESSLGDNGVRPFAETAHMTGIHYMNTYVGNNRNGYLGYSSSGNMAHGNPGLATTISCYTCHSGIVSSTKVDTYAMYDTSSDFRCATCHKPGSRTPLQAGEITDTALHINGAKEVRFAPITIKTKAQLANVANALGWSRSGGYKTDTSYDSADLSVATWNAQSKTCLTACHVNQPGITWGAQLKCVSCHANQ</sequence>
<evidence type="ECO:0000256" key="4">
    <source>
        <dbReference type="PROSITE-ProRule" id="PRU00433"/>
    </source>
</evidence>
<reference evidence="6 7" key="1">
    <citation type="submission" date="2009-01" db="EMBL/GenBank/DDBJ databases">
        <title>Complete sequence of Geobacter sp. FRC-32.</title>
        <authorList>
            <consortium name="US DOE Joint Genome Institute"/>
            <person name="Lucas S."/>
            <person name="Copeland A."/>
            <person name="Lapidus A."/>
            <person name="Glavina del Rio T."/>
            <person name="Dalin E."/>
            <person name="Tice H."/>
            <person name="Bruce D."/>
            <person name="Goodwin L."/>
            <person name="Pitluck S."/>
            <person name="Saunders E."/>
            <person name="Brettin T."/>
            <person name="Detter J.C."/>
            <person name="Han C."/>
            <person name="Larimer F."/>
            <person name="Land M."/>
            <person name="Hauser L."/>
            <person name="Kyrpides N."/>
            <person name="Ovchinnikova G."/>
            <person name="Kostka J."/>
            <person name="Richardson P."/>
        </authorList>
    </citation>
    <scope>NUCLEOTIDE SEQUENCE [LARGE SCALE GENOMIC DNA]</scope>
    <source>
        <strain evidence="7">DSM 22248 / JCM 15807 / FRC-32</strain>
    </source>
</reference>
<dbReference type="Gene3D" id="3.90.10.10">
    <property type="entry name" value="Cytochrome C3"/>
    <property type="match status" value="1"/>
</dbReference>
<evidence type="ECO:0000256" key="3">
    <source>
        <dbReference type="ARBA" id="ARBA00023004"/>
    </source>
</evidence>
<dbReference type="EMBL" id="CP001390">
    <property type="protein sequence ID" value="ACM22078.1"/>
    <property type="molecule type" value="Genomic_DNA"/>
</dbReference>
<dbReference type="InterPro" id="IPR036280">
    <property type="entry name" value="Multihaem_cyt_sf"/>
</dbReference>
<dbReference type="eggNOG" id="COG3880">
    <property type="taxonomic scope" value="Bacteria"/>
</dbReference>
<keyword evidence="1 4" id="KW-0479">Metal-binding</keyword>
<gene>
    <name evidence="6" type="ordered locus">Geob_3740</name>
</gene>
<feature type="domain" description="Cytochrome c" evidence="5">
    <location>
        <begin position="443"/>
        <end position="539"/>
    </location>
</feature>
<evidence type="ECO:0000256" key="2">
    <source>
        <dbReference type="ARBA" id="ARBA00022729"/>
    </source>
</evidence>
<dbReference type="GO" id="GO:0020037">
    <property type="term" value="F:heme binding"/>
    <property type="evidence" value="ECO:0007669"/>
    <property type="project" value="InterPro"/>
</dbReference>
<evidence type="ECO:0000259" key="5">
    <source>
        <dbReference type="PROSITE" id="PS51007"/>
    </source>
</evidence>
<dbReference type="GO" id="GO:0016491">
    <property type="term" value="F:oxidoreductase activity"/>
    <property type="evidence" value="ECO:0007669"/>
    <property type="project" value="TreeGrafter"/>
</dbReference>
<keyword evidence="4" id="KW-0349">Heme</keyword>
<dbReference type="GO" id="GO:0046872">
    <property type="term" value="F:metal ion binding"/>
    <property type="evidence" value="ECO:0007669"/>
    <property type="project" value="UniProtKB-KW"/>
</dbReference>
<keyword evidence="7" id="KW-1185">Reference proteome</keyword>
<dbReference type="Pfam" id="PF09698">
    <property type="entry name" value="GSu_C4xC__C2xCH"/>
    <property type="match status" value="6"/>
</dbReference>
<evidence type="ECO:0000256" key="1">
    <source>
        <dbReference type="ARBA" id="ARBA00022723"/>
    </source>
</evidence>
<dbReference type="NCBIfam" id="TIGR01904">
    <property type="entry name" value="GSu_C4xC__C2xCH"/>
    <property type="match status" value="9"/>
</dbReference>
<dbReference type="GO" id="GO:0009055">
    <property type="term" value="F:electron transfer activity"/>
    <property type="evidence" value="ECO:0007669"/>
    <property type="project" value="InterPro"/>
</dbReference>
<accession>B9M757</accession>
<dbReference type="OrthoDB" id="9810317at2"/>
<protein>
    <submittedName>
        <fullName evidence="6">Cytochrome c, 35 heme-binding sites</fullName>
    </submittedName>
</protein>
<dbReference type="SUPFAM" id="SSF48695">
    <property type="entry name" value="Multiheme cytochromes"/>
    <property type="match status" value="6"/>
</dbReference>
<dbReference type="PANTHER" id="PTHR35038">
    <property type="entry name" value="DISSIMILATORY SULFITE REDUCTASE SIRA"/>
    <property type="match status" value="1"/>
</dbReference>
<dbReference type="RefSeq" id="WP_012648804.1">
    <property type="nucleotide sequence ID" value="NC_011979.1"/>
</dbReference>
<dbReference type="STRING" id="316067.Geob_3740"/>
<dbReference type="InterPro" id="IPR009056">
    <property type="entry name" value="Cyt_c-like_dom"/>
</dbReference>
<dbReference type="PROSITE" id="PS51007">
    <property type="entry name" value="CYTC"/>
    <property type="match status" value="1"/>
</dbReference>
<keyword evidence="3 4" id="KW-0408">Iron</keyword>
<dbReference type="InterPro" id="IPR051829">
    <property type="entry name" value="Multiheme_Cytochr_ET"/>
</dbReference>
<proteinExistence type="predicted"/>